<dbReference type="InterPro" id="IPR000709">
    <property type="entry name" value="Leu_Ile_Val-bd"/>
</dbReference>
<name>A0AAU7LZH7_9BURK</name>
<evidence type="ECO:0000256" key="1">
    <source>
        <dbReference type="ARBA" id="ARBA00010062"/>
    </source>
</evidence>
<proteinExistence type="inferred from homology"/>
<organism evidence="6">
    <name type="scientific">Polaromonas hydrogenivorans</name>
    <dbReference type="NCBI Taxonomy" id="335476"/>
    <lineage>
        <taxon>Bacteria</taxon>
        <taxon>Pseudomonadati</taxon>
        <taxon>Pseudomonadota</taxon>
        <taxon>Betaproteobacteria</taxon>
        <taxon>Burkholderiales</taxon>
        <taxon>Comamonadaceae</taxon>
        <taxon>Polaromonas</taxon>
    </lineage>
</organism>
<reference evidence="6" key="1">
    <citation type="submission" date="2024-05" db="EMBL/GenBank/DDBJ databases">
        <authorList>
            <person name="Bunk B."/>
            <person name="Swiderski J."/>
            <person name="Sproer C."/>
            <person name="Thiel V."/>
        </authorList>
    </citation>
    <scope>NUCLEOTIDE SEQUENCE</scope>
    <source>
        <strain evidence="6">DSM 17735</strain>
        <plasmid evidence="6">p2</plasmid>
    </source>
</reference>
<dbReference type="GO" id="GO:0006865">
    <property type="term" value="P:amino acid transport"/>
    <property type="evidence" value="ECO:0007669"/>
    <property type="project" value="UniProtKB-KW"/>
</dbReference>
<dbReference type="PANTHER" id="PTHR47235">
    <property type="entry name" value="BLR6548 PROTEIN"/>
    <property type="match status" value="1"/>
</dbReference>
<keyword evidence="4" id="KW-0029">Amino-acid transport</keyword>
<geneLocation type="plasmid" evidence="6">
    <name>p2</name>
</geneLocation>
<accession>A0AAU7LZH7</accession>
<dbReference type="InterPro" id="IPR028081">
    <property type="entry name" value="Leu-bd"/>
</dbReference>
<dbReference type="EMBL" id="CP157677">
    <property type="protein sequence ID" value="XBP72873.1"/>
    <property type="molecule type" value="Genomic_DNA"/>
</dbReference>
<dbReference type="Gene3D" id="3.40.50.2300">
    <property type="match status" value="2"/>
</dbReference>
<keyword evidence="3" id="KW-0732">Signal</keyword>
<feature type="domain" description="Leucine-binding protein" evidence="5">
    <location>
        <begin position="28"/>
        <end position="362"/>
    </location>
</feature>
<dbReference type="SUPFAM" id="SSF53822">
    <property type="entry name" value="Periplasmic binding protein-like I"/>
    <property type="match status" value="1"/>
</dbReference>
<dbReference type="Pfam" id="PF13458">
    <property type="entry name" value="Peripla_BP_6"/>
    <property type="match status" value="1"/>
</dbReference>
<dbReference type="AlphaFoldDB" id="A0AAU7LZH7"/>
<dbReference type="PRINTS" id="PR00337">
    <property type="entry name" value="LEUILEVALBP"/>
</dbReference>
<evidence type="ECO:0000259" key="5">
    <source>
        <dbReference type="Pfam" id="PF13458"/>
    </source>
</evidence>
<gene>
    <name evidence="6" type="ORF">ABLV49_22940</name>
</gene>
<dbReference type="CDD" id="cd06326">
    <property type="entry name" value="PBP1_ABC_ligand_binding-like"/>
    <property type="match status" value="1"/>
</dbReference>
<keyword evidence="2" id="KW-0813">Transport</keyword>
<protein>
    <submittedName>
        <fullName evidence="6">ABC transporter substrate-binding protein</fullName>
    </submittedName>
</protein>
<comment type="similarity">
    <text evidence="1">Belongs to the leucine-binding protein family.</text>
</comment>
<dbReference type="InterPro" id="IPR028082">
    <property type="entry name" value="Peripla_BP_I"/>
</dbReference>
<keyword evidence="6" id="KW-0614">Plasmid</keyword>
<evidence type="ECO:0000313" key="6">
    <source>
        <dbReference type="EMBL" id="XBP72873.1"/>
    </source>
</evidence>
<evidence type="ECO:0000256" key="3">
    <source>
        <dbReference type="ARBA" id="ARBA00022729"/>
    </source>
</evidence>
<evidence type="ECO:0000256" key="4">
    <source>
        <dbReference type="ARBA" id="ARBA00022970"/>
    </source>
</evidence>
<sequence>MFFLKRIVLHLTLIFPILLLSYVHAAEIVVAQVAAFSGPIGPYGVQTHLGASVLFASVNAKGGVNGSKIRFVARDDKMNPKVTVALFEEVAREEKPVAFLYPIGPESISALLQQSFPEKQGIPILGTIPSAYKPGDPVRPYTFHVGVGDSAEITRIVEHIATLGIQKIGIVHWSAPTGIEAAKLVEREASKRKIDVIVKATVEVGTSRVGPALAAIRNAKPSATIVFLPVDATGAFVKGLREAKDTSSVYALSYTESSLLVQFAGANNVQGVGISQIVPNPFVGASALLKEYQEDMRRFAPKDANFSSLSFEGYIAAKILVEGMRRAGPTINGNTVKTGLEKLQNIDLGGLIMNYDPENHVALKFQNIGAVRANGRLAF</sequence>
<dbReference type="PANTHER" id="PTHR47235:SF1">
    <property type="entry name" value="BLR6548 PROTEIN"/>
    <property type="match status" value="1"/>
</dbReference>
<dbReference type="RefSeq" id="WP_349282682.1">
    <property type="nucleotide sequence ID" value="NZ_CBCSCU010000071.1"/>
</dbReference>
<evidence type="ECO:0000256" key="2">
    <source>
        <dbReference type="ARBA" id="ARBA00022448"/>
    </source>
</evidence>